<dbReference type="AlphaFoldDB" id="A0A0K0EGF0"/>
<dbReference type="Pfam" id="PF17900">
    <property type="entry name" value="Peptidase_M1_N"/>
    <property type="match status" value="1"/>
</dbReference>
<sequence length="573" mass="67776">MLLSKQMLTIVYKTINKISSTQLIILFIFYNFQQLVESKNLYDVHYKLNDHFHPSKYDIKLSLDSHSNEITGQVIIDILCHKTSTYLELHSDSNYIVFKHITIRENHKNKSIVIDDPVFNFNTQTVILKYPKGNKYRKHKLYKLTIWYRTKFSEYLRGFMKIEDNINGKWVNSLLEMTYARQVFPSFDEPRWKCVFRLQLWLSGEFAKSSYIALSNTEGSPFMFSNNLTIWTFNPTPPIPTYLFAVSIGKFDNYCCDKKIQKEKDICIWKLNGSKSQNNWHDVAEDVCLEIKKYKHLTDKYLNVNTKAKEHFLIVPCQLNGMENFGLLQVSERLWPKKNNTRSMLSFTKTLTHEMAHQFFGNLVTIKWWNDIWIAESLTSFISMKRPYEFRVEIDTSEDPLIDKKWAEKIPHHVYVKGPAVLMMLEDVIGQHLMRKLLRKFIKKYALTSVDSQDFFNILKHVTHIHMPMALPFLKSWLYQGSYPLVFIDFDEENKLFTLSQTPKYGNPKNRWLIPIWVDCAVGTVPEKLFWITKNSNLVLHINDLTKTNKSAAVAFNRNRSVYYNVIYNYFTM</sequence>
<dbReference type="STRING" id="6248.A0A0K0EGF0"/>
<evidence type="ECO:0000256" key="5">
    <source>
        <dbReference type="ARBA" id="ARBA00022801"/>
    </source>
</evidence>
<dbReference type="SUPFAM" id="SSF63737">
    <property type="entry name" value="Leukotriene A4 hydrolase N-terminal domain"/>
    <property type="match status" value="1"/>
</dbReference>
<evidence type="ECO:0000256" key="4">
    <source>
        <dbReference type="ARBA" id="ARBA00022723"/>
    </source>
</evidence>
<keyword evidence="10" id="KW-1185">Reference proteome</keyword>
<evidence type="ECO:0000256" key="7">
    <source>
        <dbReference type="ARBA" id="ARBA00023049"/>
    </source>
</evidence>
<evidence type="ECO:0000259" key="8">
    <source>
        <dbReference type="Pfam" id="PF01433"/>
    </source>
</evidence>
<comment type="similarity">
    <text evidence="2">Belongs to the peptidase M1 family.</text>
</comment>
<reference evidence="11" key="1">
    <citation type="submission" date="2015-08" db="UniProtKB">
        <authorList>
            <consortium name="WormBaseParasite"/>
        </authorList>
    </citation>
    <scope>IDENTIFICATION</scope>
</reference>
<dbReference type="GO" id="GO:0042277">
    <property type="term" value="F:peptide binding"/>
    <property type="evidence" value="ECO:0007669"/>
    <property type="project" value="TreeGrafter"/>
</dbReference>
<evidence type="ECO:0000256" key="3">
    <source>
        <dbReference type="ARBA" id="ARBA00022670"/>
    </source>
</evidence>
<dbReference type="GO" id="GO:0043171">
    <property type="term" value="P:peptide catabolic process"/>
    <property type="evidence" value="ECO:0007669"/>
    <property type="project" value="TreeGrafter"/>
</dbReference>
<dbReference type="GO" id="GO:0008270">
    <property type="term" value="F:zinc ion binding"/>
    <property type="evidence" value="ECO:0007669"/>
    <property type="project" value="InterPro"/>
</dbReference>
<proteinExistence type="inferred from homology"/>
<dbReference type="SUPFAM" id="SSF55486">
    <property type="entry name" value="Metalloproteases ('zincins'), catalytic domain"/>
    <property type="match status" value="1"/>
</dbReference>
<dbReference type="PRINTS" id="PR00756">
    <property type="entry name" value="ALADIPTASE"/>
</dbReference>
<dbReference type="WBParaSite" id="SSTP_0000856100.1">
    <property type="protein sequence ID" value="SSTP_0000856100.1"/>
    <property type="gene ID" value="SSTP_0000856100"/>
</dbReference>
<keyword evidence="6" id="KW-0862">Zinc</keyword>
<evidence type="ECO:0000256" key="1">
    <source>
        <dbReference type="ARBA" id="ARBA00001947"/>
    </source>
</evidence>
<keyword evidence="4" id="KW-0479">Metal-binding</keyword>
<protein>
    <submittedName>
        <fullName evidence="11 12">Peptidase_M1 domain-containing protein</fullName>
    </submittedName>
</protein>
<accession>A0A0K0EGF0</accession>
<dbReference type="GO" id="GO:0070006">
    <property type="term" value="F:metalloaminopeptidase activity"/>
    <property type="evidence" value="ECO:0007669"/>
    <property type="project" value="TreeGrafter"/>
</dbReference>
<dbReference type="PANTHER" id="PTHR11533:SF299">
    <property type="entry name" value="AMINOPEPTIDASE"/>
    <property type="match status" value="1"/>
</dbReference>
<dbReference type="GO" id="GO:0006508">
    <property type="term" value="P:proteolysis"/>
    <property type="evidence" value="ECO:0007669"/>
    <property type="project" value="UniProtKB-KW"/>
</dbReference>
<dbReference type="Pfam" id="PF01433">
    <property type="entry name" value="Peptidase_M1"/>
    <property type="match status" value="2"/>
</dbReference>
<keyword evidence="5" id="KW-0378">Hydrolase</keyword>
<dbReference type="InterPro" id="IPR014782">
    <property type="entry name" value="Peptidase_M1_dom"/>
</dbReference>
<evidence type="ECO:0000313" key="11">
    <source>
        <dbReference type="WBParaSite" id="SSTP_0000856100.1"/>
    </source>
</evidence>
<dbReference type="PANTHER" id="PTHR11533">
    <property type="entry name" value="PROTEASE M1 ZINC METALLOPROTEASE"/>
    <property type="match status" value="1"/>
</dbReference>
<dbReference type="InterPro" id="IPR050344">
    <property type="entry name" value="Peptidase_M1_aminopeptidases"/>
</dbReference>
<evidence type="ECO:0000313" key="12">
    <source>
        <dbReference type="WBParaSite" id="TCONS_00014471.p1"/>
    </source>
</evidence>
<dbReference type="Proteomes" id="UP000035681">
    <property type="component" value="Unplaced"/>
</dbReference>
<dbReference type="Gene3D" id="1.10.390.10">
    <property type="entry name" value="Neutral Protease Domain 2"/>
    <property type="match status" value="2"/>
</dbReference>
<dbReference type="InterPro" id="IPR042097">
    <property type="entry name" value="Aminopeptidase_N-like_N_sf"/>
</dbReference>
<dbReference type="GO" id="GO:0016020">
    <property type="term" value="C:membrane"/>
    <property type="evidence" value="ECO:0007669"/>
    <property type="project" value="TreeGrafter"/>
</dbReference>
<evidence type="ECO:0000313" key="10">
    <source>
        <dbReference type="Proteomes" id="UP000035681"/>
    </source>
</evidence>
<name>A0A0K0EGF0_STRER</name>
<feature type="domain" description="Aminopeptidase N-like N-terminal" evidence="9">
    <location>
        <begin position="53"/>
        <end position="243"/>
    </location>
</feature>
<dbReference type="Gene3D" id="2.60.40.1730">
    <property type="entry name" value="tricorn interacting facor f3 domain"/>
    <property type="match status" value="1"/>
</dbReference>
<dbReference type="GO" id="GO:0005615">
    <property type="term" value="C:extracellular space"/>
    <property type="evidence" value="ECO:0007669"/>
    <property type="project" value="TreeGrafter"/>
</dbReference>
<dbReference type="InterPro" id="IPR001930">
    <property type="entry name" value="Peptidase_M1"/>
</dbReference>
<dbReference type="InterPro" id="IPR027268">
    <property type="entry name" value="Peptidase_M4/M1_CTD_sf"/>
</dbReference>
<comment type="cofactor">
    <cofactor evidence="1">
        <name>Zn(2+)</name>
        <dbReference type="ChEBI" id="CHEBI:29105"/>
    </cofactor>
</comment>
<feature type="domain" description="Peptidase M1 membrane alanine aminopeptidase" evidence="8">
    <location>
        <begin position="317"/>
        <end position="395"/>
    </location>
</feature>
<evidence type="ECO:0000259" key="9">
    <source>
        <dbReference type="Pfam" id="PF17900"/>
    </source>
</evidence>
<keyword evidence="7" id="KW-0482">Metalloprotease</keyword>
<dbReference type="GO" id="GO:0005737">
    <property type="term" value="C:cytoplasm"/>
    <property type="evidence" value="ECO:0007669"/>
    <property type="project" value="TreeGrafter"/>
</dbReference>
<feature type="domain" description="Peptidase M1 membrane alanine aminopeptidase" evidence="8">
    <location>
        <begin position="412"/>
        <end position="464"/>
    </location>
</feature>
<dbReference type="WBParaSite" id="TCONS_00014471.p1">
    <property type="protein sequence ID" value="TCONS_00014471.p1"/>
    <property type="gene ID" value="XLOC_009672"/>
</dbReference>
<keyword evidence="3" id="KW-0645">Protease</keyword>
<evidence type="ECO:0000256" key="6">
    <source>
        <dbReference type="ARBA" id="ARBA00022833"/>
    </source>
</evidence>
<organism evidence="11">
    <name type="scientific">Strongyloides stercoralis</name>
    <name type="common">Threadworm</name>
    <dbReference type="NCBI Taxonomy" id="6248"/>
    <lineage>
        <taxon>Eukaryota</taxon>
        <taxon>Metazoa</taxon>
        <taxon>Ecdysozoa</taxon>
        <taxon>Nematoda</taxon>
        <taxon>Chromadorea</taxon>
        <taxon>Rhabditida</taxon>
        <taxon>Tylenchina</taxon>
        <taxon>Panagrolaimomorpha</taxon>
        <taxon>Strongyloidoidea</taxon>
        <taxon>Strongyloididae</taxon>
        <taxon>Strongyloides</taxon>
    </lineage>
</organism>
<dbReference type="InterPro" id="IPR045357">
    <property type="entry name" value="Aminopeptidase_N-like_N"/>
</dbReference>
<evidence type="ECO:0000256" key="2">
    <source>
        <dbReference type="ARBA" id="ARBA00010136"/>
    </source>
</evidence>